<organism evidence="1 2">
    <name type="scientific">Sphaerobolus stellatus (strain SS14)</name>
    <dbReference type="NCBI Taxonomy" id="990650"/>
    <lineage>
        <taxon>Eukaryota</taxon>
        <taxon>Fungi</taxon>
        <taxon>Dikarya</taxon>
        <taxon>Basidiomycota</taxon>
        <taxon>Agaricomycotina</taxon>
        <taxon>Agaricomycetes</taxon>
        <taxon>Phallomycetidae</taxon>
        <taxon>Geastrales</taxon>
        <taxon>Sphaerobolaceae</taxon>
        <taxon>Sphaerobolus</taxon>
    </lineage>
</organism>
<feature type="non-terminal residue" evidence="1">
    <location>
        <position position="1"/>
    </location>
</feature>
<dbReference type="AlphaFoldDB" id="A0A0C9V0C0"/>
<proteinExistence type="predicted"/>
<sequence>ISMACLNLPLDICFKAENMYIAGIIPGPEELHKTELNHYFRPLIDDLVVSYMTGVQFTKTANSAVGRLSRSAVVTSVNDLPAARKASQLGWYTSHFYCTVCSAFHLSTLGNTDYHNWRSKDKNILRTQALAWRDALTLEARKHVWDTYAVRWSELWRFPYWDPSKQLVVDPMHCLYEGLVHKHVRHLL</sequence>
<evidence type="ECO:0000313" key="2">
    <source>
        <dbReference type="Proteomes" id="UP000054279"/>
    </source>
</evidence>
<protein>
    <submittedName>
        <fullName evidence="1">Uncharacterized protein</fullName>
    </submittedName>
</protein>
<keyword evidence="2" id="KW-1185">Reference proteome</keyword>
<dbReference type="HOGENOM" id="CLU_078867_1_0_1"/>
<dbReference type="EMBL" id="KN837248">
    <property type="protein sequence ID" value="KIJ31081.1"/>
    <property type="molecule type" value="Genomic_DNA"/>
</dbReference>
<gene>
    <name evidence="1" type="ORF">M422DRAFT_81460</name>
</gene>
<dbReference type="Proteomes" id="UP000054279">
    <property type="component" value="Unassembled WGS sequence"/>
</dbReference>
<dbReference type="Pfam" id="PF02992">
    <property type="entry name" value="Transposase_21"/>
    <property type="match status" value="1"/>
</dbReference>
<feature type="non-terminal residue" evidence="1">
    <location>
        <position position="188"/>
    </location>
</feature>
<dbReference type="InterPro" id="IPR004242">
    <property type="entry name" value="Transposase_21"/>
</dbReference>
<reference evidence="1 2" key="1">
    <citation type="submission" date="2014-06" db="EMBL/GenBank/DDBJ databases">
        <title>Evolutionary Origins and Diversification of the Mycorrhizal Mutualists.</title>
        <authorList>
            <consortium name="DOE Joint Genome Institute"/>
            <consortium name="Mycorrhizal Genomics Consortium"/>
            <person name="Kohler A."/>
            <person name="Kuo A."/>
            <person name="Nagy L.G."/>
            <person name="Floudas D."/>
            <person name="Copeland A."/>
            <person name="Barry K.W."/>
            <person name="Cichocki N."/>
            <person name="Veneault-Fourrey C."/>
            <person name="LaButti K."/>
            <person name="Lindquist E.A."/>
            <person name="Lipzen A."/>
            <person name="Lundell T."/>
            <person name="Morin E."/>
            <person name="Murat C."/>
            <person name="Riley R."/>
            <person name="Ohm R."/>
            <person name="Sun H."/>
            <person name="Tunlid A."/>
            <person name="Henrissat B."/>
            <person name="Grigoriev I.V."/>
            <person name="Hibbett D.S."/>
            <person name="Martin F."/>
        </authorList>
    </citation>
    <scope>NUCLEOTIDE SEQUENCE [LARGE SCALE GENOMIC DNA]</scope>
    <source>
        <strain evidence="1 2">SS14</strain>
    </source>
</reference>
<dbReference type="OrthoDB" id="3234349at2759"/>
<accession>A0A0C9V0C0</accession>
<evidence type="ECO:0000313" key="1">
    <source>
        <dbReference type="EMBL" id="KIJ31081.1"/>
    </source>
</evidence>
<name>A0A0C9V0C0_SPHS4</name>